<dbReference type="InterPro" id="IPR016148">
    <property type="entry name" value="Pili_assmbl_chaperone_C"/>
</dbReference>
<dbReference type="InterPro" id="IPR036316">
    <property type="entry name" value="Pili_assmbl_chap_C_dom_sf"/>
</dbReference>
<protein>
    <submittedName>
        <fullName evidence="2">Putative fimbrial chaperone protein StfD</fullName>
    </submittedName>
</protein>
<evidence type="ECO:0000313" key="2">
    <source>
        <dbReference type="EMBL" id="VTR20670.1"/>
    </source>
</evidence>
<dbReference type="InterPro" id="IPR013783">
    <property type="entry name" value="Ig-like_fold"/>
</dbReference>
<gene>
    <name evidence="2" type="ORF">NCTC12965_01079</name>
</gene>
<dbReference type="EMBL" id="CABEEZ010000021">
    <property type="protein sequence ID" value="VTR20670.1"/>
    <property type="molecule type" value="Genomic_DNA"/>
</dbReference>
<reference evidence="2" key="1">
    <citation type="submission" date="2019-05" db="EMBL/GenBank/DDBJ databases">
        <authorList>
            <consortium name="Pathogen Informatics"/>
        </authorList>
    </citation>
    <scope>NUCLEOTIDE SEQUENCE [LARGE SCALE GENOMIC DNA]</scope>
    <source>
        <strain evidence="2">NCTC12965</strain>
    </source>
</reference>
<dbReference type="Pfam" id="PF02753">
    <property type="entry name" value="PapD_C"/>
    <property type="match status" value="1"/>
</dbReference>
<organism evidence="2">
    <name type="scientific">Serratia fonticola</name>
    <dbReference type="NCBI Taxonomy" id="47917"/>
    <lineage>
        <taxon>Bacteria</taxon>
        <taxon>Pseudomonadati</taxon>
        <taxon>Pseudomonadota</taxon>
        <taxon>Gammaproteobacteria</taxon>
        <taxon>Enterobacterales</taxon>
        <taxon>Yersiniaceae</taxon>
        <taxon>Serratia</taxon>
    </lineage>
</organism>
<dbReference type="SUPFAM" id="SSF49584">
    <property type="entry name" value="Periplasmic chaperone C-domain"/>
    <property type="match status" value="1"/>
</dbReference>
<feature type="domain" description="Pili assembly chaperone C-terminal" evidence="1">
    <location>
        <begin position="12"/>
        <end position="53"/>
    </location>
</feature>
<proteinExistence type="predicted"/>
<dbReference type="AlphaFoldDB" id="A0A4U9TKU7"/>
<dbReference type="Gene3D" id="2.60.40.10">
    <property type="entry name" value="Immunoglobulins"/>
    <property type="match status" value="1"/>
</dbReference>
<name>A0A4U9TKU7_SERFO</name>
<sequence>MTLSKQGDKYVVNNPTPYYVTLVDASNKKDGPGIKNFEPMMVPPKGNLPLTVECGGGGQQPGADLRQRLRRPTATEFQLQR</sequence>
<accession>A0A4U9TKU7</accession>
<evidence type="ECO:0000259" key="1">
    <source>
        <dbReference type="Pfam" id="PF02753"/>
    </source>
</evidence>